<evidence type="ECO:0000313" key="4">
    <source>
        <dbReference type="Proteomes" id="UP000308760"/>
    </source>
</evidence>
<evidence type="ECO:0000259" key="2">
    <source>
        <dbReference type="Pfam" id="PF03496"/>
    </source>
</evidence>
<accession>A0A4S8QI67</accession>
<dbReference type="Proteomes" id="UP000308760">
    <property type="component" value="Unassembled WGS sequence"/>
</dbReference>
<dbReference type="EMBL" id="STGY01000010">
    <property type="protein sequence ID" value="THV42952.1"/>
    <property type="molecule type" value="Genomic_DNA"/>
</dbReference>
<comment type="caution">
    <text evidence="3">The sequence shown here is derived from an EMBL/GenBank/DDBJ whole genome shotgun (WGS) entry which is preliminary data.</text>
</comment>
<reference evidence="4" key="1">
    <citation type="submission" date="2019-04" db="EMBL/GenBank/DDBJ databases">
        <title>Nocardioides xinjiangensis sp. nov.</title>
        <authorList>
            <person name="Liu S."/>
        </authorList>
    </citation>
    <scope>NUCLEOTIDE SEQUENCE [LARGE SCALE GENOMIC DNA]</scope>
    <source>
        <strain evidence="4">18</strain>
    </source>
</reference>
<gene>
    <name evidence="3" type="ORF">FAB82_04185</name>
</gene>
<dbReference type="InterPro" id="IPR003540">
    <property type="entry name" value="ADP-ribosyltransferase"/>
</dbReference>
<dbReference type="SUPFAM" id="SSF56399">
    <property type="entry name" value="ADP-ribosylation"/>
    <property type="match status" value="1"/>
</dbReference>
<feature type="domain" description="ADP ribosyltransferase" evidence="2">
    <location>
        <begin position="30"/>
        <end position="178"/>
    </location>
</feature>
<dbReference type="Pfam" id="PF03496">
    <property type="entry name" value="ADPrib_exo_Tox"/>
    <property type="match status" value="1"/>
</dbReference>
<dbReference type="PROSITE" id="PS51996">
    <property type="entry name" value="TR_MART"/>
    <property type="match status" value="1"/>
</dbReference>
<keyword evidence="4" id="KW-1185">Reference proteome</keyword>
<feature type="compositionally biased region" description="Low complexity" evidence="1">
    <location>
        <begin position="1"/>
        <end position="29"/>
    </location>
</feature>
<proteinExistence type="predicted"/>
<feature type="region of interest" description="Disordered" evidence="1">
    <location>
        <begin position="1"/>
        <end position="36"/>
    </location>
</feature>
<reference evidence="3 4" key="2">
    <citation type="submission" date="2019-05" db="EMBL/GenBank/DDBJ databases">
        <title>Glycomyces buryatensis sp. nov.</title>
        <authorList>
            <person name="Nikitina E."/>
        </authorList>
    </citation>
    <scope>NUCLEOTIDE SEQUENCE [LARGE SCALE GENOMIC DNA]</scope>
    <source>
        <strain evidence="3 4">18</strain>
    </source>
</reference>
<dbReference type="OrthoDB" id="3194844at2"/>
<dbReference type="GO" id="GO:0005576">
    <property type="term" value="C:extracellular region"/>
    <property type="evidence" value="ECO:0007669"/>
    <property type="project" value="InterPro"/>
</dbReference>
<organism evidence="3 4">
    <name type="scientific">Glycomyces buryatensis</name>
    <dbReference type="NCBI Taxonomy" id="2570927"/>
    <lineage>
        <taxon>Bacteria</taxon>
        <taxon>Bacillati</taxon>
        <taxon>Actinomycetota</taxon>
        <taxon>Actinomycetes</taxon>
        <taxon>Glycomycetales</taxon>
        <taxon>Glycomycetaceae</taxon>
        <taxon>Glycomyces</taxon>
    </lineage>
</organism>
<dbReference type="Gene3D" id="3.90.176.10">
    <property type="entry name" value="Toxin ADP-ribosyltransferase, Chain A, domain 1"/>
    <property type="match status" value="1"/>
</dbReference>
<evidence type="ECO:0000256" key="1">
    <source>
        <dbReference type="SAM" id="MobiDB-lite"/>
    </source>
</evidence>
<dbReference type="RefSeq" id="WP_136533282.1">
    <property type="nucleotide sequence ID" value="NZ_STGY01000010.1"/>
</dbReference>
<name>A0A4S8QI67_9ACTN</name>
<sequence>MSGTLPRRGSRGSSTPGSSTPSSGTPGPTFTKADEDAVRFYTSDAYEPLNGYLRNPSSVTDPAQRAKYDRQAEEISRGLAHLPADPGTTHRGAANGPWVDQYQTGQVVPEAAFSSSSKDPMIAQEFAEKNARKQGTEPVIFEIEGKNGRYIKEYSIYDYEEEVAFDRGTSYLVTDRYDAPDGSIIYIKMTEQ</sequence>
<dbReference type="AlphaFoldDB" id="A0A4S8QI67"/>
<protein>
    <recommendedName>
        <fullName evidence="2">ADP ribosyltransferase domain-containing protein</fullName>
    </recommendedName>
</protein>
<evidence type="ECO:0000313" key="3">
    <source>
        <dbReference type="EMBL" id="THV42952.1"/>
    </source>
</evidence>
<feature type="region of interest" description="Disordered" evidence="1">
    <location>
        <begin position="48"/>
        <end position="72"/>
    </location>
</feature>